<dbReference type="GO" id="GO:0007165">
    <property type="term" value="P:signal transduction"/>
    <property type="evidence" value="ECO:0007669"/>
    <property type="project" value="InterPro"/>
</dbReference>
<dbReference type="PROSITE" id="PS50887">
    <property type="entry name" value="GGDEF"/>
    <property type="match status" value="1"/>
</dbReference>
<reference evidence="5" key="1">
    <citation type="submission" date="2020-11" db="EMBL/GenBank/DDBJ databases">
        <title>Azospira inquinata sp. nov.</title>
        <authorList>
            <person name="Moe W.M."/>
            <person name="Mikes M.C."/>
        </authorList>
    </citation>
    <scope>NUCLEOTIDE SEQUENCE</scope>
    <source>
        <strain evidence="5">Azo-3</strain>
    </source>
</reference>
<dbReference type="GO" id="GO:0016020">
    <property type="term" value="C:membrane"/>
    <property type="evidence" value="ECO:0007669"/>
    <property type="project" value="InterPro"/>
</dbReference>
<dbReference type="PANTHER" id="PTHR46663:SF3">
    <property type="entry name" value="SLL0267 PROTEIN"/>
    <property type="match status" value="1"/>
</dbReference>
<keyword evidence="2" id="KW-1133">Transmembrane helix</keyword>
<feature type="region of interest" description="Disordered" evidence="1">
    <location>
        <begin position="547"/>
        <end position="576"/>
    </location>
</feature>
<dbReference type="FunFam" id="3.30.70.270:FF:000001">
    <property type="entry name" value="Diguanylate cyclase domain protein"/>
    <property type="match status" value="1"/>
</dbReference>
<dbReference type="CDD" id="cd01949">
    <property type="entry name" value="GGDEF"/>
    <property type="match status" value="1"/>
</dbReference>
<evidence type="ECO:0000259" key="3">
    <source>
        <dbReference type="PROSITE" id="PS50885"/>
    </source>
</evidence>
<dbReference type="CDD" id="cd06225">
    <property type="entry name" value="HAMP"/>
    <property type="match status" value="1"/>
</dbReference>
<dbReference type="AlphaFoldDB" id="A0A975XTY6"/>
<feature type="transmembrane region" description="Helical" evidence="2">
    <location>
        <begin position="32"/>
        <end position="53"/>
    </location>
</feature>
<dbReference type="InterPro" id="IPR003660">
    <property type="entry name" value="HAMP_dom"/>
</dbReference>
<feature type="transmembrane region" description="Helical" evidence="2">
    <location>
        <begin position="311"/>
        <end position="329"/>
    </location>
</feature>
<feature type="compositionally biased region" description="Pro residues" evidence="1">
    <location>
        <begin position="557"/>
        <end position="566"/>
    </location>
</feature>
<feature type="domain" description="HAMP" evidence="3">
    <location>
        <begin position="330"/>
        <end position="383"/>
    </location>
</feature>
<dbReference type="InterPro" id="IPR052163">
    <property type="entry name" value="DGC-Regulatory_Protein"/>
</dbReference>
<protein>
    <submittedName>
        <fullName evidence="5">GGDEF domain-containing protein</fullName>
    </submittedName>
</protein>
<dbReference type="CDD" id="cd12914">
    <property type="entry name" value="PDC1_DGC_like"/>
    <property type="match status" value="1"/>
</dbReference>
<sequence length="576" mass="62749">MTADTDQPSLAAPASWIDRWCTYCPRSLRGRIALLIIALFLITGASITFIAAYRLKADIVREVLQQQLDTTTFIARDIGSKLALRKEGLEKVAANIPKELLQDRPALQRWLEERRAIYTLFPTGLMIVPADGGPLLAQTPVMPNRPQSFTDRDWFIGATATRHTYFSKPLKARATSHPSLAVATPLYDRGQHLLAVVLGVTPLDTPGFLDQIITARPGRGGTYELMAPRDNAFVTGTDPSLTMAPLPLPGQDPLHDQIAIGHRGVGIERNAQGAEELVTSVDVPHVGWVLTARLPAKEALAPADNAVRNTVLLAMGIGLPLLLLLLWAVNRLMAPLAALAERLQSMAEGTQPAQPLPVPPLKEIARVATSFNQLQHKLAAQEAQLAAMARRDALTGLANRDPLTEKLEAELAIMATHPHHLALLFLDLDGFKTVNDRWGHDMGDRVLQEVALRLCSCVRRDDMVVRQGGDEFIILLTDIDLAHRVAERIAQGCLDAIAVPFLINGQEIHIGVSIGIACVGPEDRLPPSVATLIRQADTAMYQAKQAGRNRYQLAAPEPDPGHPAPGTPQRRRTDPS</sequence>
<organism evidence="5 6">
    <name type="scientific">Azospira inquinata</name>
    <dbReference type="NCBI Taxonomy" id="2785627"/>
    <lineage>
        <taxon>Bacteria</taxon>
        <taxon>Pseudomonadati</taxon>
        <taxon>Pseudomonadota</taxon>
        <taxon>Betaproteobacteria</taxon>
        <taxon>Rhodocyclales</taxon>
        <taxon>Rhodocyclaceae</taxon>
        <taxon>Azospira</taxon>
    </lineage>
</organism>
<dbReference type="RefSeq" id="WP_216129426.1">
    <property type="nucleotide sequence ID" value="NZ_CP064782.1"/>
</dbReference>
<name>A0A975XTY6_9RHOO</name>
<evidence type="ECO:0000256" key="2">
    <source>
        <dbReference type="SAM" id="Phobius"/>
    </source>
</evidence>
<accession>A0A975XTY6</accession>
<dbReference type="Pfam" id="PF00990">
    <property type="entry name" value="GGDEF"/>
    <property type="match status" value="1"/>
</dbReference>
<dbReference type="PROSITE" id="PS50885">
    <property type="entry name" value="HAMP"/>
    <property type="match status" value="1"/>
</dbReference>
<dbReference type="Proteomes" id="UP000683428">
    <property type="component" value="Chromosome"/>
</dbReference>
<evidence type="ECO:0000313" key="5">
    <source>
        <dbReference type="EMBL" id="QWT48229.1"/>
    </source>
</evidence>
<feature type="domain" description="GGDEF" evidence="4">
    <location>
        <begin position="419"/>
        <end position="556"/>
    </location>
</feature>
<dbReference type="GO" id="GO:0003824">
    <property type="term" value="F:catalytic activity"/>
    <property type="evidence" value="ECO:0007669"/>
    <property type="project" value="UniProtKB-ARBA"/>
</dbReference>
<dbReference type="KEGG" id="aiq:Azoinq_10165"/>
<dbReference type="SMART" id="SM00304">
    <property type="entry name" value="HAMP"/>
    <property type="match status" value="1"/>
</dbReference>
<dbReference type="InterPro" id="IPR000160">
    <property type="entry name" value="GGDEF_dom"/>
</dbReference>
<gene>
    <name evidence="5" type="ORF">Azoinq_10165</name>
</gene>
<dbReference type="Pfam" id="PF00672">
    <property type="entry name" value="HAMP"/>
    <property type="match status" value="1"/>
</dbReference>
<dbReference type="PANTHER" id="PTHR46663">
    <property type="entry name" value="DIGUANYLATE CYCLASE DGCT-RELATED"/>
    <property type="match status" value="1"/>
</dbReference>
<proteinExistence type="predicted"/>
<dbReference type="SMART" id="SM00267">
    <property type="entry name" value="GGDEF"/>
    <property type="match status" value="1"/>
</dbReference>
<keyword evidence="6" id="KW-1185">Reference proteome</keyword>
<evidence type="ECO:0000259" key="4">
    <source>
        <dbReference type="PROSITE" id="PS50887"/>
    </source>
</evidence>
<keyword evidence="2" id="KW-0472">Membrane</keyword>
<keyword evidence="2" id="KW-0812">Transmembrane</keyword>
<dbReference type="NCBIfam" id="TIGR00254">
    <property type="entry name" value="GGDEF"/>
    <property type="match status" value="1"/>
</dbReference>
<dbReference type="EMBL" id="CP064782">
    <property type="protein sequence ID" value="QWT48229.1"/>
    <property type="molecule type" value="Genomic_DNA"/>
</dbReference>
<evidence type="ECO:0000256" key="1">
    <source>
        <dbReference type="SAM" id="MobiDB-lite"/>
    </source>
</evidence>
<evidence type="ECO:0000313" key="6">
    <source>
        <dbReference type="Proteomes" id="UP000683428"/>
    </source>
</evidence>